<keyword evidence="8" id="KW-1185">Reference proteome</keyword>
<comment type="caution">
    <text evidence="7">The sequence shown here is derived from an EMBL/GenBank/DDBJ whole genome shotgun (WGS) entry which is preliminary data.</text>
</comment>
<evidence type="ECO:0000256" key="4">
    <source>
        <dbReference type="ARBA" id="ARBA00023004"/>
    </source>
</evidence>
<dbReference type="Proteomes" id="UP000019140">
    <property type="component" value="Unassembled WGS sequence"/>
</dbReference>
<dbReference type="Gene3D" id="2.102.10.10">
    <property type="entry name" value="Rieske [2Fe-2S] iron-sulphur domain"/>
    <property type="match status" value="1"/>
</dbReference>
<keyword evidence="4" id="KW-0408">Iron</keyword>
<proteinExistence type="predicted"/>
<feature type="domain" description="Rieske" evidence="6">
    <location>
        <begin position="55"/>
        <end position="161"/>
    </location>
</feature>
<evidence type="ECO:0000313" key="8">
    <source>
        <dbReference type="Proteomes" id="UP000019140"/>
    </source>
</evidence>
<keyword evidence="2" id="KW-0479">Metal-binding</keyword>
<dbReference type="CDD" id="cd03469">
    <property type="entry name" value="Rieske_RO_Alpha_N"/>
    <property type="match status" value="1"/>
</dbReference>
<dbReference type="AlphaFoldDB" id="W4L3J8"/>
<keyword evidence="3" id="KW-0560">Oxidoreductase</keyword>
<evidence type="ECO:0000256" key="2">
    <source>
        <dbReference type="ARBA" id="ARBA00022723"/>
    </source>
</evidence>
<dbReference type="GO" id="GO:0016491">
    <property type="term" value="F:oxidoreductase activity"/>
    <property type="evidence" value="ECO:0007669"/>
    <property type="project" value="UniProtKB-KW"/>
</dbReference>
<evidence type="ECO:0000313" key="7">
    <source>
        <dbReference type="EMBL" id="ETW92469.1"/>
    </source>
</evidence>
<gene>
    <name evidence="7" type="ORF">ETSY2_53345</name>
</gene>
<evidence type="ECO:0000256" key="3">
    <source>
        <dbReference type="ARBA" id="ARBA00023002"/>
    </source>
</evidence>
<dbReference type="GO" id="GO:0046872">
    <property type="term" value="F:metal ion binding"/>
    <property type="evidence" value="ECO:0007669"/>
    <property type="project" value="UniProtKB-KW"/>
</dbReference>
<dbReference type="Pfam" id="PF00355">
    <property type="entry name" value="Rieske"/>
    <property type="match status" value="1"/>
</dbReference>
<protein>
    <recommendedName>
        <fullName evidence="6">Rieske domain-containing protein</fullName>
    </recommendedName>
</protein>
<evidence type="ECO:0000256" key="1">
    <source>
        <dbReference type="ARBA" id="ARBA00022714"/>
    </source>
</evidence>
<dbReference type="InterPro" id="IPR017941">
    <property type="entry name" value="Rieske_2Fe-2S"/>
</dbReference>
<dbReference type="HOGENOM" id="CLU_1398946_0_0_7"/>
<dbReference type="PANTHER" id="PTHR21266">
    <property type="entry name" value="IRON-SULFUR DOMAIN CONTAINING PROTEIN"/>
    <property type="match status" value="1"/>
</dbReference>
<dbReference type="PANTHER" id="PTHR21266:SF60">
    <property type="entry name" value="3-KETOSTEROID-9-ALPHA-MONOOXYGENASE, OXYGENASE COMPONENT"/>
    <property type="match status" value="1"/>
</dbReference>
<keyword evidence="1" id="KW-0001">2Fe-2S</keyword>
<organism evidence="7 8">
    <name type="scientific">Candidatus Entotheonella gemina</name>
    <dbReference type="NCBI Taxonomy" id="1429439"/>
    <lineage>
        <taxon>Bacteria</taxon>
        <taxon>Pseudomonadati</taxon>
        <taxon>Nitrospinota/Tectimicrobiota group</taxon>
        <taxon>Candidatus Tectimicrobiota</taxon>
        <taxon>Candidatus Entotheonellia</taxon>
        <taxon>Candidatus Entotheonellales</taxon>
        <taxon>Candidatus Entotheonellaceae</taxon>
        <taxon>Candidatus Entotheonella</taxon>
    </lineage>
</organism>
<reference evidence="7 8" key="1">
    <citation type="journal article" date="2014" name="Nature">
        <title>An environmental bacterial taxon with a large and distinct metabolic repertoire.</title>
        <authorList>
            <person name="Wilson M.C."/>
            <person name="Mori T."/>
            <person name="Ruckert C."/>
            <person name="Uria A.R."/>
            <person name="Helf M.J."/>
            <person name="Takada K."/>
            <person name="Gernert C."/>
            <person name="Steffens U.A."/>
            <person name="Heycke N."/>
            <person name="Schmitt S."/>
            <person name="Rinke C."/>
            <person name="Helfrich E.J."/>
            <person name="Brachmann A.O."/>
            <person name="Gurgui C."/>
            <person name="Wakimoto T."/>
            <person name="Kracht M."/>
            <person name="Crusemann M."/>
            <person name="Hentschel U."/>
            <person name="Abe I."/>
            <person name="Matsunaga S."/>
            <person name="Kalinowski J."/>
            <person name="Takeyama H."/>
            <person name="Piel J."/>
        </authorList>
    </citation>
    <scope>NUCLEOTIDE SEQUENCE [LARGE SCALE GENOMIC DNA]</scope>
    <source>
        <strain evidence="8">TSY2</strain>
    </source>
</reference>
<feature type="non-terminal residue" evidence="7">
    <location>
        <position position="195"/>
    </location>
</feature>
<name>W4L3J8_9BACT</name>
<sequence length="195" mass="22282">MSLIRAWKTFWGGYPGGWKQYARGMQGERTPPFVPTDSPTDSRYGIPPKGLREYWYPALPAKAVGWKKPVGLRMLETDLVFFRGEDGEVRALWDYCPHRGVYLSWGDCFWKGFISCPYHGATFDGQGECVEFITEGPDSKMVGELKARPYPTRTLKGIVFVWMGQGEPVPIEEDVPPEFFEGGETVVLHTFRYWP</sequence>
<dbReference type="InterPro" id="IPR050584">
    <property type="entry name" value="Cholesterol_7-desaturase"/>
</dbReference>
<evidence type="ECO:0000256" key="5">
    <source>
        <dbReference type="ARBA" id="ARBA00023014"/>
    </source>
</evidence>
<keyword evidence="5" id="KW-0411">Iron-sulfur</keyword>
<dbReference type="PROSITE" id="PS51296">
    <property type="entry name" value="RIESKE"/>
    <property type="match status" value="1"/>
</dbReference>
<dbReference type="InterPro" id="IPR036922">
    <property type="entry name" value="Rieske_2Fe-2S_sf"/>
</dbReference>
<accession>W4L3J8</accession>
<dbReference type="SUPFAM" id="SSF50022">
    <property type="entry name" value="ISP domain"/>
    <property type="match status" value="1"/>
</dbReference>
<evidence type="ECO:0000259" key="6">
    <source>
        <dbReference type="PROSITE" id="PS51296"/>
    </source>
</evidence>
<dbReference type="EMBL" id="AZHX01002895">
    <property type="protein sequence ID" value="ETW92469.1"/>
    <property type="molecule type" value="Genomic_DNA"/>
</dbReference>
<dbReference type="GO" id="GO:0051537">
    <property type="term" value="F:2 iron, 2 sulfur cluster binding"/>
    <property type="evidence" value="ECO:0007669"/>
    <property type="project" value="UniProtKB-KW"/>
</dbReference>